<dbReference type="RefSeq" id="XP_007704013.1">
    <property type="nucleotide sequence ID" value="XM_007705823.1"/>
</dbReference>
<dbReference type="Proteomes" id="UP000016934">
    <property type="component" value="Unassembled WGS sequence"/>
</dbReference>
<dbReference type="HOGENOM" id="CLU_119611_0_0_1"/>
<reference evidence="4" key="2">
    <citation type="journal article" date="2013" name="PLoS Genet.">
        <title>Comparative genome structure, secondary metabolite, and effector coding capacity across Cochliobolus pathogens.</title>
        <authorList>
            <person name="Condon B.J."/>
            <person name="Leng Y."/>
            <person name="Wu D."/>
            <person name="Bushley K.E."/>
            <person name="Ohm R.A."/>
            <person name="Otillar R."/>
            <person name="Martin J."/>
            <person name="Schackwitz W."/>
            <person name="Grimwood J."/>
            <person name="MohdZainudin N."/>
            <person name="Xue C."/>
            <person name="Wang R."/>
            <person name="Manning V.A."/>
            <person name="Dhillon B."/>
            <person name="Tu Z.J."/>
            <person name="Steffenson B.J."/>
            <person name="Salamov A."/>
            <person name="Sun H."/>
            <person name="Lowry S."/>
            <person name="LaButti K."/>
            <person name="Han J."/>
            <person name="Copeland A."/>
            <person name="Lindquist E."/>
            <person name="Barry K."/>
            <person name="Schmutz J."/>
            <person name="Baker S.E."/>
            <person name="Ciuffetti L.M."/>
            <person name="Grigoriev I.V."/>
            <person name="Zhong S."/>
            <person name="Turgeon B.G."/>
        </authorList>
    </citation>
    <scope>NUCLEOTIDE SEQUENCE [LARGE SCALE GENOMIC DNA]</scope>
    <source>
        <strain evidence="4">ND90Pr / ATCC 201652</strain>
    </source>
</reference>
<feature type="transmembrane region" description="Helical" evidence="2">
    <location>
        <begin position="82"/>
        <end position="105"/>
    </location>
</feature>
<accession>M2R089</accession>
<dbReference type="EMBL" id="KB445650">
    <property type="protein sequence ID" value="EMD60734.1"/>
    <property type="molecule type" value="Genomic_DNA"/>
</dbReference>
<keyword evidence="2" id="KW-1133">Transmembrane helix</keyword>
<feature type="transmembrane region" description="Helical" evidence="2">
    <location>
        <begin position="125"/>
        <end position="148"/>
    </location>
</feature>
<keyword evidence="2" id="KW-0472">Membrane</keyword>
<dbReference type="AlphaFoldDB" id="M2R089"/>
<evidence type="ECO:0000256" key="2">
    <source>
        <dbReference type="SAM" id="Phobius"/>
    </source>
</evidence>
<dbReference type="GeneID" id="19133848"/>
<dbReference type="eggNOG" id="ENOG502S84H">
    <property type="taxonomic scope" value="Eukaryota"/>
</dbReference>
<reference evidence="3 4" key="1">
    <citation type="journal article" date="2012" name="PLoS Pathog.">
        <title>Diverse lifestyles and strategies of plant pathogenesis encoded in the genomes of eighteen Dothideomycetes fungi.</title>
        <authorList>
            <person name="Ohm R.A."/>
            <person name="Feau N."/>
            <person name="Henrissat B."/>
            <person name="Schoch C.L."/>
            <person name="Horwitz B.A."/>
            <person name="Barry K.W."/>
            <person name="Condon B.J."/>
            <person name="Copeland A.C."/>
            <person name="Dhillon B."/>
            <person name="Glaser F."/>
            <person name="Hesse C.N."/>
            <person name="Kosti I."/>
            <person name="LaButti K."/>
            <person name="Lindquist E.A."/>
            <person name="Lucas S."/>
            <person name="Salamov A.A."/>
            <person name="Bradshaw R.E."/>
            <person name="Ciuffetti L."/>
            <person name="Hamelin R.C."/>
            <person name="Kema G.H.J."/>
            <person name="Lawrence C."/>
            <person name="Scott J.A."/>
            <person name="Spatafora J.W."/>
            <person name="Turgeon B.G."/>
            <person name="de Wit P.J.G.M."/>
            <person name="Zhong S."/>
            <person name="Goodwin S.B."/>
            <person name="Grigoriev I.V."/>
        </authorList>
    </citation>
    <scope>NUCLEOTIDE SEQUENCE [LARGE SCALE GENOMIC DNA]</scope>
    <source>
        <strain evidence="4">ND90Pr / ATCC 201652</strain>
    </source>
</reference>
<evidence type="ECO:0000313" key="4">
    <source>
        <dbReference type="Proteomes" id="UP000016934"/>
    </source>
</evidence>
<feature type="transmembrane region" description="Helical" evidence="2">
    <location>
        <begin position="39"/>
        <end position="62"/>
    </location>
</feature>
<keyword evidence="2" id="KW-0812">Transmembrane</keyword>
<feature type="region of interest" description="Disordered" evidence="1">
    <location>
        <begin position="1"/>
        <end position="26"/>
    </location>
</feature>
<proteinExistence type="predicted"/>
<name>M2R089_COCSN</name>
<sequence>MAAHQEDSITKPPVLADPSEAKAPSNASTTEVMKSFEGFLSFVLSLSIFGASTFAVIVSEIANPSELGANPRFTRETVRTLLGISWLLFIVALYLVAVSMSLLAFQREHAKPLSDGIGKHTWERLGLVASSFIQLLVIAAFLFLSLVLVAYTPAVGWVAVAFTSIAAASAFVLLAIQWIELSRHKPGTCL</sequence>
<organism evidence="3 4">
    <name type="scientific">Cochliobolus sativus (strain ND90Pr / ATCC 201652)</name>
    <name type="common">Common root rot and spot blotch fungus</name>
    <name type="synonym">Bipolaris sorokiniana</name>
    <dbReference type="NCBI Taxonomy" id="665912"/>
    <lineage>
        <taxon>Eukaryota</taxon>
        <taxon>Fungi</taxon>
        <taxon>Dikarya</taxon>
        <taxon>Ascomycota</taxon>
        <taxon>Pezizomycotina</taxon>
        <taxon>Dothideomycetes</taxon>
        <taxon>Pleosporomycetidae</taxon>
        <taxon>Pleosporales</taxon>
        <taxon>Pleosporineae</taxon>
        <taxon>Pleosporaceae</taxon>
        <taxon>Bipolaris</taxon>
    </lineage>
</organism>
<dbReference type="OrthoDB" id="3599804at2759"/>
<evidence type="ECO:0000256" key="1">
    <source>
        <dbReference type="SAM" id="MobiDB-lite"/>
    </source>
</evidence>
<protein>
    <submittedName>
        <fullName evidence="3">Uncharacterized protein</fullName>
    </submittedName>
</protein>
<dbReference type="OMA" id="PADIWEP"/>
<gene>
    <name evidence="3" type="ORF">COCSADRAFT_193361</name>
</gene>
<evidence type="ECO:0000313" key="3">
    <source>
        <dbReference type="EMBL" id="EMD60734.1"/>
    </source>
</evidence>
<keyword evidence="4" id="KW-1185">Reference proteome</keyword>
<feature type="transmembrane region" description="Helical" evidence="2">
    <location>
        <begin position="154"/>
        <end position="176"/>
    </location>
</feature>
<dbReference type="KEGG" id="bsc:COCSADRAFT_193361"/>